<reference evidence="3" key="1">
    <citation type="journal article" date="2019" name="Int. J. Syst. Evol. Microbiol.">
        <title>The Global Catalogue of Microorganisms (GCM) 10K type strain sequencing project: providing services to taxonomists for standard genome sequencing and annotation.</title>
        <authorList>
            <consortium name="The Broad Institute Genomics Platform"/>
            <consortium name="The Broad Institute Genome Sequencing Center for Infectious Disease"/>
            <person name="Wu L."/>
            <person name="Ma J."/>
        </authorList>
    </citation>
    <scope>NUCLEOTIDE SEQUENCE [LARGE SCALE GENOMIC DNA]</scope>
    <source>
        <strain evidence="3">JCM 32148</strain>
    </source>
</reference>
<sequence length="61" mass="6488">GSRGVALSRGVAGRGSGGITRPRCPVTAPSLSELGTFTRCAGVMTFVTVIRVRPDDWGRWR</sequence>
<keyword evidence="3" id="KW-1185">Reference proteome</keyword>
<name>A0ABW3ABS8_9ACTN</name>
<evidence type="ECO:0000313" key="3">
    <source>
        <dbReference type="Proteomes" id="UP001597053"/>
    </source>
</evidence>
<organism evidence="2 3">
    <name type="scientific">Micromonospora azadirachtae</name>
    <dbReference type="NCBI Taxonomy" id="1970735"/>
    <lineage>
        <taxon>Bacteria</taxon>
        <taxon>Bacillati</taxon>
        <taxon>Actinomycetota</taxon>
        <taxon>Actinomycetes</taxon>
        <taxon>Micromonosporales</taxon>
        <taxon>Micromonosporaceae</taxon>
        <taxon>Micromonospora</taxon>
    </lineage>
</organism>
<protein>
    <submittedName>
        <fullName evidence="2">Uncharacterized protein</fullName>
    </submittedName>
</protein>
<gene>
    <name evidence="2" type="ORF">ACFQZ8_30880</name>
</gene>
<feature type="non-terminal residue" evidence="2">
    <location>
        <position position="1"/>
    </location>
</feature>
<feature type="region of interest" description="Disordered" evidence="1">
    <location>
        <begin position="1"/>
        <end position="22"/>
    </location>
</feature>
<evidence type="ECO:0000313" key="2">
    <source>
        <dbReference type="EMBL" id="MFD0788340.1"/>
    </source>
</evidence>
<comment type="caution">
    <text evidence="2">The sequence shown here is derived from an EMBL/GenBank/DDBJ whole genome shotgun (WGS) entry which is preliminary data.</text>
</comment>
<evidence type="ECO:0000256" key="1">
    <source>
        <dbReference type="SAM" id="MobiDB-lite"/>
    </source>
</evidence>
<dbReference type="Proteomes" id="UP001597053">
    <property type="component" value="Unassembled WGS sequence"/>
</dbReference>
<proteinExistence type="predicted"/>
<dbReference type="EMBL" id="JBHTHM010002698">
    <property type="protein sequence ID" value="MFD0788340.1"/>
    <property type="molecule type" value="Genomic_DNA"/>
</dbReference>
<accession>A0ABW3ABS8</accession>